<dbReference type="Pfam" id="PF07811">
    <property type="entry name" value="TadE"/>
    <property type="match status" value="1"/>
</dbReference>
<keyword evidence="1" id="KW-0812">Transmembrane</keyword>
<dbReference type="InterPro" id="IPR012495">
    <property type="entry name" value="TadE-like_dom"/>
</dbReference>
<dbReference type="EMBL" id="SIRE01000005">
    <property type="protein sequence ID" value="TBL80248.1"/>
    <property type="molecule type" value="Genomic_DNA"/>
</dbReference>
<evidence type="ECO:0000313" key="3">
    <source>
        <dbReference type="EMBL" id="TBL80248.1"/>
    </source>
</evidence>
<keyword evidence="4" id="KW-1185">Reference proteome</keyword>
<name>A0A4Q9DTL2_9BACL</name>
<dbReference type="OrthoDB" id="2388573at2"/>
<dbReference type="Proteomes" id="UP000293142">
    <property type="component" value="Unassembled WGS sequence"/>
</dbReference>
<organism evidence="3 4">
    <name type="scientific">Paenibacillus thalictri</name>
    <dbReference type="NCBI Taxonomy" id="2527873"/>
    <lineage>
        <taxon>Bacteria</taxon>
        <taxon>Bacillati</taxon>
        <taxon>Bacillota</taxon>
        <taxon>Bacilli</taxon>
        <taxon>Bacillales</taxon>
        <taxon>Paenibacillaceae</taxon>
        <taxon>Paenibacillus</taxon>
    </lineage>
</organism>
<gene>
    <name evidence="3" type="ORF">EYB31_07465</name>
</gene>
<feature type="transmembrane region" description="Helical" evidence="1">
    <location>
        <begin position="21"/>
        <end position="46"/>
    </location>
</feature>
<keyword evidence="1" id="KW-0472">Membrane</keyword>
<protein>
    <submittedName>
        <fullName evidence="3">Pilus assembly protein</fullName>
    </submittedName>
</protein>
<keyword evidence="1" id="KW-1133">Transmembrane helix</keyword>
<feature type="domain" description="TadE-like" evidence="2">
    <location>
        <begin position="22"/>
        <end position="62"/>
    </location>
</feature>
<evidence type="ECO:0000256" key="1">
    <source>
        <dbReference type="SAM" id="Phobius"/>
    </source>
</evidence>
<sequence>MRHAKRLCRTRRSTRLLKRQDGSIVLEAALVLPLFVSFVIAIIAFIQIAVTEMAVQSAVSETTKLIATGMYPVDLLYREAKTQWTQSKPYAAYSSVLDKITGFRSKVETAETFVDDYAAFIPDPVVSIVEWEKEKREHVETMAQDKAEEYVTSIYKPLLNQAFTAVVSASVNKTVLDPARLRVVEVTLPNLESKDEAVISIEAEYELNLLIPFYHKTVHIRKKAYERAWVGAA</sequence>
<comment type="caution">
    <text evidence="3">The sequence shown here is derived from an EMBL/GenBank/DDBJ whole genome shotgun (WGS) entry which is preliminary data.</text>
</comment>
<dbReference type="AlphaFoldDB" id="A0A4Q9DTL2"/>
<evidence type="ECO:0000313" key="4">
    <source>
        <dbReference type="Proteomes" id="UP000293142"/>
    </source>
</evidence>
<accession>A0A4Q9DTL2</accession>
<reference evidence="3 4" key="1">
    <citation type="submission" date="2019-02" db="EMBL/GenBank/DDBJ databases">
        <title>Paenibacillus sp. nov., isolated from surface-sterilized tissue of Thalictrum simplex L.</title>
        <authorList>
            <person name="Tuo L."/>
        </authorList>
    </citation>
    <scope>NUCLEOTIDE SEQUENCE [LARGE SCALE GENOMIC DNA]</scope>
    <source>
        <strain evidence="3 4">N2SHLJ1</strain>
    </source>
</reference>
<proteinExistence type="predicted"/>
<evidence type="ECO:0000259" key="2">
    <source>
        <dbReference type="Pfam" id="PF07811"/>
    </source>
</evidence>
<dbReference type="RefSeq" id="WP_131012662.1">
    <property type="nucleotide sequence ID" value="NZ_SIRE01000005.1"/>
</dbReference>